<sequence>MADVELANAANGTTARWRALVLNGSARNTAITTKQPSLGKDSSTLDIHEPVADAKDYSVDIGLIQRRTYLLSAGIGDTNKVFNRIKGWIGLIIWALNVIIHFGLDFYEAVFVFEVSWATCIGVFLVTLLACCYSMIKHSVPWFIKGVKKLKKDGHYPKTLRRVYLIFKFMPIVVVMFAMGAAMGQFGCYAYDGALKLSFSKLSNQTGVKIPTGIDVLFNILRATSLFHIFYGFCLILVFHMSLIFMLQSSMREFNDRMGKLFRENPIQIAFPEAVNLFSARAKFVREGSQKSTVVLTTLLVACSASFVLNAYNFLFLKRFAIYVWFAIAPLIWVVCPLTGAAWVTKTYVRYKLVVVNAWVDIPEEHELEASAHDFLHQTNSDGRSKSPSPSLKKKWGSTIKRLGQKEPVQQSTTKGKDFVGVNNPGYKNDDTNKTTVPTETKRANSRKNSEISLHFSADEKTSKVKRGSFHGTTLSKTPEILLTDCDQVSQNVVPAQEFSYGKMKRSNSDSALTDVEKVNRSFLHQDVVQGSSSENVSEDVPQTHVVRIDIEGSQSSESQGNQTTSVSGDAFTTSSEFQTSFSTSTRSSDGEQLKVPGQEENASGTNENKDSLPKTNFLTGMAKTFHQWRTKTKKKRKFNYEKYIIYLESILPTVGFSIGGVIITFNGIYTFIVVLSFLVGVFAQEAFFGN</sequence>
<feature type="transmembrane region" description="Helical" evidence="2">
    <location>
        <begin position="87"/>
        <end position="104"/>
    </location>
</feature>
<evidence type="ECO:0000256" key="1">
    <source>
        <dbReference type="SAM" id="MobiDB-lite"/>
    </source>
</evidence>
<feature type="region of interest" description="Disordered" evidence="1">
    <location>
        <begin position="403"/>
        <end position="449"/>
    </location>
</feature>
<name>A0A3M6TXR1_POCDA</name>
<proteinExistence type="predicted"/>
<feature type="transmembrane region" description="Helical" evidence="2">
    <location>
        <begin position="116"/>
        <end position="144"/>
    </location>
</feature>
<keyword evidence="4" id="KW-1185">Reference proteome</keyword>
<evidence type="ECO:0000313" key="4">
    <source>
        <dbReference type="Proteomes" id="UP000275408"/>
    </source>
</evidence>
<feature type="transmembrane region" description="Helical" evidence="2">
    <location>
        <begin position="226"/>
        <end position="247"/>
    </location>
</feature>
<feature type="transmembrane region" description="Helical" evidence="2">
    <location>
        <begin position="165"/>
        <end position="186"/>
    </location>
</feature>
<dbReference type="Proteomes" id="UP000275408">
    <property type="component" value="Unassembled WGS sequence"/>
</dbReference>
<feature type="compositionally biased region" description="Low complexity" evidence="1">
    <location>
        <begin position="552"/>
        <end position="588"/>
    </location>
</feature>
<evidence type="ECO:0000313" key="3">
    <source>
        <dbReference type="EMBL" id="RMX46187.1"/>
    </source>
</evidence>
<comment type="caution">
    <text evidence="3">The sequence shown here is derived from an EMBL/GenBank/DDBJ whole genome shotgun (WGS) entry which is preliminary data.</text>
</comment>
<gene>
    <name evidence="3" type="ORF">pdam_00007844</name>
</gene>
<keyword evidence="2" id="KW-0812">Transmembrane</keyword>
<feature type="transmembrane region" description="Helical" evidence="2">
    <location>
        <begin position="322"/>
        <end position="344"/>
    </location>
</feature>
<dbReference type="EMBL" id="RCHS01002719">
    <property type="protein sequence ID" value="RMX46187.1"/>
    <property type="molecule type" value="Genomic_DNA"/>
</dbReference>
<protein>
    <submittedName>
        <fullName evidence="3">Uncharacterized protein</fullName>
    </submittedName>
</protein>
<feature type="transmembrane region" description="Helical" evidence="2">
    <location>
        <begin position="669"/>
        <end position="689"/>
    </location>
</feature>
<keyword evidence="2" id="KW-0472">Membrane</keyword>
<feature type="transmembrane region" description="Helical" evidence="2">
    <location>
        <begin position="644"/>
        <end position="663"/>
    </location>
</feature>
<organism evidence="3 4">
    <name type="scientific">Pocillopora damicornis</name>
    <name type="common">Cauliflower coral</name>
    <name type="synonym">Millepora damicornis</name>
    <dbReference type="NCBI Taxonomy" id="46731"/>
    <lineage>
        <taxon>Eukaryota</taxon>
        <taxon>Metazoa</taxon>
        <taxon>Cnidaria</taxon>
        <taxon>Anthozoa</taxon>
        <taxon>Hexacorallia</taxon>
        <taxon>Scleractinia</taxon>
        <taxon>Astrocoeniina</taxon>
        <taxon>Pocilloporidae</taxon>
        <taxon>Pocillopora</taxon>
    </lineage>
</organism>
<feature type="transmembrane region" description="Helical" evidence="2">
    <location>
        <begin position="293"/>
        <end position="316"/>
    </location>
</feature>
<dbReference type="OMA" id="CASENWL"/>
<keyword evidence="2" id="KW-1133">Transmembrane helix</keyword>
<reference evidence="3 4" key="1">
    <citation type="journal article" date="2018" name="Sci. Rep.">
        <title>Comparative analysis of the Pocillopora damicornis genome highlights role of immune system in coral evolution.</title>
        <authorList>
            <person name="Cunning R."/>
            <person name="Bay R.A."/>
            <person name="Gillette P."/>
            <person name="Baker A.C."/>
            <person name="Traylor-Knowles N."/>
        </authorList>
    </citation>
    <scope>NUCLEOTIDE SEQUENCE [LARGE SCALE GENOMIC DNA]</scope>
    <source>
        <strain evidence="3">RSMAS</strain>
        <tissue evidence="3">Whole animal</tissue>
    </source>
</reference>
<dbReference type="AlphaFoldDB" id="A0A3M6TXR1"/>
<dbReference type="OrthoDB" id="5966076at2759"/>
<evidence type="ECO:0000256" key="2">
    <source>
        <dbReference type="SAM" id="Phobius"/>
    </source>
</evidence>
<feature type="region of interest" description="Disordered" evidence="1">
    <location>
        <begin position="552"/>
        <end position="614"/>
    </location>
</feature>
<accession>A0A3M6TXR1</accession>